<dbReference type="SUPFAM" id="SSF51004">
    <property type="entry name" value="C-terminal (heme d1) domain of cytochrome cd1-nitrite reductase"/>
    <property type="match status" value="1"/>
</dbReference>
<evidence type="ECO:0000313" key="3">
    <source>
        <dbReference type="Proteomes" id="UP000014216"/>
    </source>
</evidence>
<feature type="chain" id="PRO_5004497382" evidence="1">
    <location>
        <begin position="24"/>
        <end position="396"/>
    </location>
</feature>
<dbReference type="PANTHER" id="PTHR47197:SF3">
    <property type="entry name" value="DIHYDRO-HEME D1 DEHYDROGENASE"/>
    <property type="match status" value="1"/>
</dbReference>
<dbReference type="EMBL" id="APJX01000019">
    <property type="protein sequence ID" value="EMS77229.1"/>
    <property type="molecule type" value="Genomic_DNA"/>
</dbReference>
<comment type="caution">
    <text evidence="2">The sequence shown here is derived from an EMBL/GenBank/DDBJ whole genome shotgun (WGS) entry which is preliminary data.</text>
</comment>
<dbReference type="OrthoDB" id="5345286at2"/>
<name>S0FVT5_9BACT</name>
<dbReference type="Gene3D" id="2.140.10.20">
    <property type="entry name" value="C-terminal (heme d1) domain of cytochrome cd1-nitrite reductase"/>
    <property type="match status" value="1"/>
</dbReference>
<dbReference type="Proteomes" id="UP000014216">
    <property type="component" value="Unassembled WGS sequence"/>
</dbReference>
<evidence type="ECO:0000313" key="2">
    <source>
        <dbReference type="EMBL" id="EMS77229.1"/>
    </source>
</evidence>
<reference evidence="2 3" key="1">
    <citation type="journal article" date="2013" name="Genome Announc.">
        <title>Draft Genome Sequence of Desulfotignum phosphitoxidans DSM 13687 Strain FiPS-3.</title>
        <authorList>
            <person name="Poehlein A."/>
            <person name="Daniel R."/>
            <person name="Simeonova D.D."/>
        </authorList>
    </citation>
    <scope>NUCLEOTIDE SEQUENCE [LARGE SCALE GENOMIC DNA]</scope>
    <source>
        <strain evidence="2 3">DSM 13687</strain>
    </source>
</reference>
<dbReference type="PATRIC" id="fig|1286635.3.peg.4807"/>
<organism evidence="2 3">
    <name type="scientific">Desulfotignum phosphitoxidans DSM 13687</name>
    <dbReference type="NCBI Taxonomy" id="1286635"/>
    <lineage>
        <taxon>Bacteria</taxon>
        <taxon>Pseudomonadati</taxon>
        <taxon>Thermodesulfobacteriota</taxon>
        <taxon>Desulfobacteria</taxon>
        <taxon>Desulfobacterales</taxon>
        <taxon>Desulfobacteraceae</taxon>
        <taxon>Desulfotignum</taxon>
    </lineage>
</organism>
<keyword evidence="3" id="KW-1185">Reference proteome</keyword>
<proteinExistence type="predicted"/>
<sequence length="396" mass="43919">MKRYGYICLWFLFFFGYSSAMGAADQWGTGSLMIIVERENSSVVVVDSLKHEILGRISDLGVLHHASISFSQDARYAYIISRDGWLSKLDLLTLERVAKVKVGDSSIGLTVTQDNRYIAVSNYKPAVVKIIDAETFEDVAAIPVEREVNGETVPSRVVGMVDAPGNLLVFSLMDADGIWVVDAGSSDFPVIKKYWDIGKMPYDALLTPDGRYYIAGLYHSRHLAMLDLWELDKTKEIDLNNPNKKTAKMAVRKVPHLGGWSMAGGLFFAPVVAEARLPVYRSGSFELIKSISLAGMPMFAMASPDGRHVWVNFSGQNHRLVQVIDVATLEVVKTFDIGDRVFNMEFSPKGAYVYISSYKDNKVVVIAANKLQIIKKFDVNTPSGIFSTIRAHISGL</sequence>
<dbReference type="CDD" id="cd20778">
    <property type="entry name" value="8prop_hemeD1_NirF"/>
    <property type="match status" value="1"/>
</dbReference>
<gene>
    <name evidence="2" type="primary">nirF</name>
    <name evidence="2" type="ORF">Dpo_19c00040</name>
</gene>
<dbReference type="AlphaFoldDB" id="S0FVT5"/>
<dbReference type="InterPro" id="IPR051200">
    <property type="entry name" value="Host-pathogen_enzymatic-act"/>
</dbReference>
<dbReference type="PANTHER" id="PTHR47197">
    <property type="entry name" value="PROTEIN NIRF"/>
    <property type="match status" value="1"/>
</dbReference>
<feature type="signal peptide" evidence="1">
    <location>
        <begin position="1"/>
        <end position="23"/>
    </location>
</feature>
<dbReference type="InterPro" id="IPR003143">
    <property type="entry name" value="Cyt_cd1_C_sf"/>
</dbReference>
<accession>S0FVT5</accession>
<keyword evidence="1" id="KW-0732">Signal</keyword>
<protein>
    <submittedName>
        <fullName evidence="2">Cytochrome d1 biosynthesis protein NirF</fullName>
    </submittedName>
</protein>
<dbReference type="RefSeq" id="WP_006968753.1">
    <property type="nucleotide sequence ID" value="NZ_APJX01000019.1"/>
</dbReference>
<evidence type="ECO:0000256" key="1">
    <source>
        <dbReference type="SAM" id="SignalP"/>
    </source>
</evidence>
<dbReference type="Pfam" id="PF02239">
    <property type="entry name" value="Cytochrom_D1"/>
    <property type="match status" value="1"/>
</dbReference>
<dbReference type="InterPro" id="IPR011048">
    <property type="entry name" value="Haem_d1_sf"/>
</dbReference>